<dbReference type="InterPro" id="IPR045191">
    <property type="entry name" value="MBR1/2-like"/>
</dbReference>
<dbReference type="CDD" id="cd16469">
    <property type="entry name" value="RING-H2_RNF24-like"/>
    <property type="match status" value="1"/>
</dbReference>
<dbReference type="InterPro" id="IPR013083">
    <property type="entry name" value="Znf_RING/FYVE/PHD"/>
</dbReference>
<keyword evidence="3" id="KW-0808">Transferase</keyword>
<dbReference type="EMBL" id="JARPOI010000003">
    <property type="protein sequence ID" value="KAJ9184273.1"/>
    <property type="molecule type" value="Genomic_DNA"/>
</dbReference>
<comment type="caution">
    <text evidence="11">The sequence shown here is derived from an EMBL/GenBank/DDBJ whole genome shotgun (WGS) entry which is preliminary data.</text>
</comment>
<comment type="catalytic activity">
    <reaction evidence="1">
        <text>S-ubiquitinyl-[E2 ubiquitin-conjugating enzyme]-L-cysteine + [acceptor protein]-L-lysine = [E2 ubiquitin-conjugating enzyme]-L-cysteine + N(6)-ubiquitinyl-[acceptor protein]-L-lysine.</text>
        <dbReference type="EC" id="2.3.2.27"/>
    </reaction>
</comment>
<feature type="domain" description="RING-type" evidence="10">
    <location>
        <begin position="495"/>
        <end position="537"/>
    </location>
</feature>
<feature type="region of interest" description="Disordered" evidence="9">
    <location>
        <begin position="133"/>
        <end position="181"/>
    </location>
</feature>
<dbReference type="SMART" id="SM00184">
    <property type="entry name" value="RING"/>
    <property type="match status" value="1"/>
</dbReference>
<evidence type="ECO:0000256" key="2">
    <source>
        <dbReference type="ARBA" id="ARBA00012483"/>
    </source>
</evidence>
<dbReference type="Pfam" id="PF13639">
    <property type="entry name" value="zf-RING_2"/>
    <property type="match status" value="1"/>
</dbReference>
<evidence type="ECO:0000256" key="4">
    <source>
        <dbReference type="ARBA" id="ARBA00022723"/>
    </source>
</evidence>
<evidence type="ECO:0000256" key="6">
    <source>
        <dbReference type="ARBA" id="ARBA00022786"/>
    </source>
</evidence>
<gene>
    <name evidence="11" type="ORF">P3X46_004016</name>
</gene>
<dbReference type="EMBL" id="JARPOI010000003">
    <property type="protein sequence ID" value="KAJ9184272.1"/>
    <property type="molecule type" value="Genomic_DNA"/>
</dbReference>
<evidence type="ECO:0000256" key="3">
    <source>
        <dbReference type="ARBA" id="ARBA00022679"/>
    </source>
</evidence>
<evidence type="ECO:0000256" key="5">
    <source>
        <dbReference type="ARBA" id="ARBA00022771"/>
    </source>
</evidence>
<sequence length="547" mass="60193">MGHRQFSTSQMFESEQDQNWNHMHIEQPYANLARASPVENGAFFYPAENMSVDGVHFASQWNPAPMTNAYISSNHSIEVSHYQPDASGPSHDPFLHSSTIGTFCAAPENHACHASSSNYDRQTFHSVEGGLVDLTMGNGRGPHKRKSPGVPSASEGGSTSRYYGAGSSSDPPVSSELWPEKPSVDPQYMAWECINMAPGNQGNLSIRPDGSIRNVRSRPALDLETNLARTHLSSNSSHISYPASHPFDHSSSVDFSGQSSSGMTHDWSHTRMSPASGRMLVSDANGYNHETNHFLVGSSITNTSADVRGFHHDFISSGNPVVPQSFHSASAHSVRGIRSSYSQRPSPTFRASSSSLHLGHVAPLDDGMSLGAENFSSRQPRLSSAIPWRNSDRNGRSRNSYDRYRSLFNEPGLHDRFSTEGFMVVDRSAFNGSRNMFDQHRDMRLDIENMSYEELLALGERIGHVSTGLSEDLISKCLTETVYCSSGQGQDEGNCVICLEEYEDMDDVGSLKICGHDYHVNCIKKWLSMKNLCPICKAPAVADNMKE</sequence>
<protein>
    <recommendedName>
        <fullName evidence="2">RING-type E3 ubiquitin transferase</fullName>
        <ecNumber evidence="2">2.3.2.27</ecNumber>
    </recommendedName>
</protein>
<dbReference type="EC" id="2.3.2.27" evidence="2"/>
<keyword evidence="7" id="KW-0862">Zinc</keyword>
<feature type="compositionally biased region" description="Polar residues" evidence="9">
    <location>
        <begin position="155"/>
        <end position="172"/>
    </location>
</feature>
<dbReference type="PANTHER" id="PTHR22937:SF174">
    <property type="entry name" value="RING-TYPE E3 UBIQUITIN TRANSFERASE"/>
    <property type="match status" value="1"/>
</dbReference>
<dbReference type="Gene3D" id="3.30.40.10">
    <property type="entry name" value="Zinc/RING finger domain, C3HC4 (zinc finger)"/>
    <property type="match status" value="1"/>
</dbReference>
<evidence type="ECO:0000313" key="12">
    <source>
        <dbReference type="Proteomes" id="UP001174677"/>
    </source>
</evidence>
<dbReference type="PANTHER" id="PTHR22937">
    <property type="entry name" value="E3 UBIQUITIN-PROTEIN LIGASE RNF165"/>
    <property type="match status" value="1"/>
</dbReference>
<evidence type="ECO:0000256" key="8">
    <source>
        <dbReference type="PROSITE-ProRule" id="PRU00175"/>
    </source>
</evidence>
<proteinExistence type="predicted"/>
<keyword evidence="12" id="KW-1185">Reference proteome</keyword>
<organism evidence="11 12">
    <name type="scientific">Hevea brasiliensis</name>
    <name type="common">Para rubber tree</name>
    <name type="synonym">Siphonia brasiliensis</name>
    <dbReference type="NCBI Taxonomy" id="3981"/>
    <lineage>
        <taxon>Eukaryota</taxon>
        <taxon>Viridiplantae</taxon>
        <taxon>Streptophyta</taxon>
        <taxon>Embryophyta</taxon>
        <taxon>Tracheophyta</taxon>
        <taxon>Spermatophyta</taxon>
        <taxon>Magnoliopsida</taxon>
        <taxon>eudicotyledons</taxon>
        <taxon>Gunneridae</taxon>
        <taxon>Pentapetalae</taxon>
        <taxon>rosids</taxon>
        <taxon>fabids</taxon>
        <taxon>Malpighiales</taxon>
        <taxon>Euphorbiaceae</taxon>
        <taxon>Crotonoideae</taxon>
        <taxon>Micrandreae</taxon>
        <taxon>Hevea</taxon>
    </lineage>
</organism>
<dbReference type="InterPro" id="IPR001841">
    <property type="entry name" value="Znf_RING"/>
</dbReference>
<dbReference type="PROSITE" id="PS50089">
    <property type="entry name" value="ZF_RING_2"/>
    <property type="match status" value="1"/>
</dbReference>
<keyword evidence="6" id="KW-0833">Ubl conjugation pathway</keyword>
<keyword evidence="4" id="KW-0479">Metal-binding</keyword>
<dbReference type="Proteomes" id="UP001174677">
    <property type="component" value="Chromosome 3"/>
</dbReference>
<name>A0ABQ9MXU1_HEVBR</name>
<dbReference type="SUPFAM" id="SSF57850">
    <property type="entry name" value="RING/U-box"/>
    <property type="match status" value="1"/>
</dbReference>
<accession>A0ABQ9MXU1</accession>
<keyword evidence="5 8" id="KW-0863">Zinc-finger</keyword>
<evidence type="ECO:0000259" key="10">
    <source>
        <dbReference type="PROSITE" id="PS50089"/>
    </source>
</evidence>
<evidence type="ECO:0000313" key="11">
    <source>
        <dbReference type="EMBL" id="KAJ9184272.1"/>
    </source>
</evidence>
<evidence type="ECO:0000256" key="7">
    <source>
        <dbReference type="ARBA" id="ARBA00022833"/>
    </source>
</evidence>
<reference evidence="11" key="1">
    <citation type="journal article" date="2023" name="Plant Biotechnol. J.">
        <title>Chromosome-level wild Hevea brasiliensis genome provides new tools for genomic-assisted breeding and valuable loci to elevate rubber yield.</title>
        <authorList>
            <person name="Cheng H."/>
            <person name="Song X."/>
            <person name="Hu Y."/>
            <person name="Wu T."/>
            <person name="Yang Q."/>
            <person name="An Z."/>
            <person name="Feng S."/>
            <person name="Deng Z."/>
            <person name="Wu W."/>
            <person name="Zeng X."/>
            <person name="Tu M."/>
            <person name="Wang X."/>
            <person name="Huang H."/>
        </authorList>
    </citation>
    <scope>NUCLEOTIDE SEQUENCE</scope>
    <source>
        <strain evidence="11">MT/VB/25A 57/8</strain>
    </source>
</reference>
<evidence type="ECO:0000256" key="1">
    <source>
        <dbReference type="ARBA" id="ARBA00000900"/>
    </source>
</evidence>
<evidence type="ECO:0000256" key="9">
    <source>
        <dbReference type="SAM" id="MobiDB-lite"/>
    </source>
</evidence>